<keyword evidence="2" id="KW-1185">Reference proteome</keyword>
<reference evidence="1 2" key="1">
    <citation type="submission" date="2016-12" db="EMBL/GenBank/DDBJ databases">
        <title>The genomes of Aspergillus section Nigri reveals drivers in fungal speciation.</title>
        <authorList>
            <consortium name="DOE Joint Genome Institute"/>
            <person name="Vesth T.C."/>
            <person name="Nybo J."/>
            <person name="Theobald S."/>
            <person name="Brandl J."/>
            <person name="Frisvad J.C."/>
            <person name="Nielsen K.F."/>
            <person name="Lyhne E.K."/>
            <person name="Kogle M.E."/>
            <person name="Kuo A."/>
            <person name="Riley R."/>
            <person name="Clum A."/>
            <person name="Nolan M."/>
            <person name="Lipzen A."/>
            <person name="Salamov A."/>
            <person name="Henrissat B."/>
            <person name="Wiebenga A."/>
            <person name="De Vries R.P."/>
            <person name="Grigoriev I.V."/>
            <person name="Mortensen U.H."/>
            <person name="Andersen M.R."/>
            <person name="Baker S.E."/>
        </authorList>
    </citation>
    <scope>NUCLEOTIDE SEQUENCE [LARGE SCALE GENOMIC DNA]</scope>
    <source>
        <strain evidence="1 2">CBS 115572</strain>
    </source>
</reference>
<gene>
    <name evidence="1" type="ORF">BO94DRAFT_188135</name>
</gene>
<dbReference type="RefSeq" id="XP_025464661.1">
    <property type="nucleotide sequence ID" value="XM_025606023.1"/>
</dbReference>
<accession>A0A317VX28</accession>
<evidence type="ECO:0000313" key="2">
    <source>
        <dbReference type="Proteomes" id="UP000246702"/>
    </source>
</evidence>
<name>A0A317VX28_9EURO</name>
<evidence type="ECO:0000313" key="1">
    <source>
        <dbReference type="EMBL" id="PWY78149.1"/>
    </source>
</evidence>
<dbReference type="AlphaFoldDB" id="A0A317VX28"/>
<dbReference type="EMBL" id="MSFK01000025">
    <property type="protein sequence ID" value="PWY78149.1"/>
    <property type="molecule type" value="Genomic_DNA"/>
</dbReference>
<protein>
    <submittedName>
        <fullName evidence="1">Uncharacterized protein</fullName>
    </submittedName>
</protein>
<comment type="caution">
    <text evidence="1">The sequence shown here is derived from an EMBL/GenBank/DDBJ whole genome shotgun (WGS) entry which is preliminary data.</text>
</comment>
<proteinExistence type="predicted"/>
<sequence length="98" mass="10781">MMAASCCDKVGAFVSWVVSFVWPRWAAPASNIGMSFSRCLLRMIPPSLYSELCSFPAPACTSGPPCLLFTVIESANFQCLAHTCSPFMYMRLDRCLAI</sequence>
<dbReference type="Proteomes" id="UP000246702">
    <property type="component" value="Unassembled WGS sequence"/>
</dbReference>
<dbReference type="GeneID" id="37108166"/>
<organism evidence="1 2">
    <name type="scientific">Aspergillus sclerotioniger CBS 115572</name>
    <dbReference type="NCBI Taxonomy" id="1450535"/>
    <lineage>
        <taxon>Eukaryota</taxon>
        <taxon>Fungi</taxon>
        <taxon>Dikarya</taxon>
        <taxon>Ascomycota</taxon>
        <taxon>Pezizomycotina</taxon>
        <taxon>Eurotiomycetes</taxon>
        <taxon>Eurotiomycetidae</taxon>
        <taxon>Eurotiales</taxon>
        <taxon>Aspergillaceae</taxon>
        <taxon>Aspergillus</taxon>
        <taxon>Aspergillus subgen. Circumdati</taxon>
    </lineage>
</organism>